<dbReference type="PANTHER" id="PTHR32467">
    <property type="entry name" value="AP2-LIKE ETHYLENE-RESPONSIVE TRANSCRIPTION FACTOR"/>
    <property type="match status" value="1"/>
</dbReference>
<keyword evidence="2" id="KW-0805">Transcription regulation</keyword>
<dbReference type="InterPro" id="IPR001471">
    <property type="entry name" value="AP2/ERF_dom"/>
</dbReference>
<dbReference type="CDD" id="cd00018">
    <property type="entry name" value="AP2"/>
    <property type="match status" value="2"/>
</dbReference>
<dbReference type="PRINTS" id="PR00367">
    <property type="entry name" value="ETHRSPELEMNT"/>
</dbReference>
<proteinExistence type="inferred from homology"/>
<keyword evidence="5" id="KW-0539">Nucleus</keyword>
<evidence type="ECO:0000313" key="9">
    <source>
        <dbReference type="EMBL" id="PKU86401.1"/>
    </source>
</evidence>
<dbReference type="Gene3D" id="3.30.730.10">
    <property type="entry name" value="AP2/ERF domain"/>
    <property type="match status" value="2"/>
</dbReference>
<gene>
    <name evidence="9" type="primary">AP2</name>
    <name evidence="9" type="ORF">MA16_Dca013337</name>
</gene>
<evidence type="ECO:0000256" key="3">
    <source>
        <dbReference type="ARBA" id="ARBA00023125"/>
    </source>
</evidence>
<feature type="region of interest" description="Disordered" evidence="7">
    <location>
        <begin position="437"/>
        <end position="481"/>
    </location>
</feature>
<comment type="similarity">
    <text evidence="6">Belongs to the AP2/ERF transcription factor family. AP2 subfamily.</text>
</comment>
<dbReference type="SUPFAM" id="SSF54171">
    <property type="entry name" value="DNA-binding domain"/>
    <property type="match status" value="2"/>
</dbReference>
<dbReference type="FunFam" id="3.30.730.10:FF:000004">
    <property type="entry name" value="AP2-like ethylene-responsive transcription factor"/>
    <property type="match status" value="1"/>
</dbReference>
<dbReference type="GO" id="GO:0003677">
    <property type="term" value="F:DNA binding"/>
    <property type="evidence" value="ECO:0007669"/>
    <property type="project" value="UniProtKB-KW"/>
</dbReference>
<evidence type="ECO:0000256" key="6">
    <source>
        <dbReference type="ARBA" id="ARBA00037973"/>
    </source>
</evidence>
<name>A0A2I0XER2_9ASPA</name>
<feature type="domain" description="AP2/ERF" evidence="8">
    <location>
        <begin position="252"/>
        <end position="309"/>
    </location>
</feature>
<feature type="compositionally biased region" description="Low complexity" evidence="7">
    <location>
        <begin position="437"/>
        <end position="451"/>
    </location>
</feature>
<protein>
    <submittedName>
        <fullName evidence="9">Floral homeotic protein APETALA 2</fullName>
    </submittedName>
</protein>
<dbReference type="InterPro" id="IPR036955">
    <property type="entry name" value="AP2/ERF_dom_sf"/>
</dbReference>
<dbReference type="SMART" id="SM00380">
    <property type="entry name" value="AP2"/>
    <property type="match status" value="2"/>
</dbReference>
<dbReference type="GO" id="GO:0009909">
    <property type="term" value="P:regulation of flower development"/>
    <property type="evidence" value="ECO:0007669"/>
    <property type="project" value="UniProtKB-ARBA"/>
</dbReference>
<organism evidence="9 10">
    <name type="scientific">Dendrobium catenatum</name>
    <dbReference type="NCBI Taxonomy" id="906689"/>
    <lineage>
        <taxon>Eukaryota</taxon>
        <taxon>Viridiplantae</taxon>
        <taxon>Streptophyta</taxon>
        <taxon>Embryophyta</taxon>
        <taxon>Tracheophyta</taxon>
        <taxon>Spermatophyta</taxon>
        <taxon>Magnoliopsida</taxon>
        <taxon>Liliopsida</taxon>
        <taxon>Asparagales</taxon>
        <taxon>Orchidaceae</taxon>
        <taxon>Epidendroideae</taxon>
        <taxon>Malaxideae</taxon>
        <taxon>Dendrobiinae</taxon>
        <taxon>Dendrobium</taxon>
    </lineage>
</organism>
<accession>A0A2I0XER2</accession>
<comment type="subcellular location">
    <subcellularLocation>
        <location evidence="1">Nucleus</location>
    </subcellularLocation>
</comment>
<dbReference type="Proteomes" id="UP000233837">
    <property type="component" value="Unassembled WGS sequence"/>
</dbReference>
<feature type="domain" description="AP2/ERF" evidence="8">
    <location>
        <begin position="160"/>
        <end position="216"/>
    </location>
</feature>
<evidence type="ECO:0000313" key="10">
    <source>
        <dbReference type="Proteomes" id="UP000233837"/>
    </source>
</evidence>
<dbReference type="InterPro" id="IPR016177">
    <property type="entry name" value="DNA-bd_dom_sf"/>
</dbReference>
<keyword evidence="4" id="KW-0804">Transcription</keyword>
<keyword evidence="3" id="KW-0238">DNA-binding</keyword>
<dbReference type="GO" id="GO:0005634">
    <property type="term" value="C:nucleus"/>
    <property type="evidence" value="ECO:0007669"/>
    <property type="project" value="UniProtKB-SubCell"/>
</dbReference>
<dbReference type="GO" id="GO:0003700">
    <property type="term" value="F:DNA-binding transcription factor activity"/>
    <property type="evidence" value="ECO:0007669"/>
    <property type="project" value="InterPro"/>
</dbReference>
<keyword evidence="10" id="KW-1185">Reference proteome</keyword>
<dbReference type="AlphaFoldDB" id="A0A2I0XER2"/>
<dbReference type="Pfam" id="PF00847">
    <property type="entry name" value="AP2"/>
    <property type="match status" value="2"/>
</dbReference>
<dbReference type="PANTHER" id="PTHR32467:SF118">
    <property type="entry name" value="ETHYLENE-RESPONSIVE TRANSCRIPTION FACTOR RAP2-7"/>
    <property type="match status" value="1"/>
</dbReference>
<evidence type="ECO:0000256" key="7">
    <source>
        <dbReference type="SAM" id="MobiDB-lite"/>
    </source>
</evidence>
<evidence type="ECO:0000259" key="8">
    <source>
        <dbReference type="PROSITE" id="PS51032"/>
    </source>
</evidence>
<dbReference type="EMBL" id="KZ501949">
    <property type="protein sequence ID" value="PKU86401.1"/>
    <property type="molecule type" value="Genomic_DNA"/>
</dbReference>
<dbReference type="STRING" id="906689.A0A2I0XER2"/>
<reference evidence="9 10" key="1">
    <citation type="journal article" date="2016" name="Sci. Rep.">
        <title>The Dendrobium catenatum Lindl. genome sequence provides insights into polysaccharide synthase, floral development and adaptive evolution.</title>
        <authorList>
            <person name="Zhang G.Q."/>
            <person name="Xu Q."/>
            <person name="Bian C."/>
            <person name="Tsai W.C."/>
            <person name="Yeh C.M."/>
            <person name="Liu K.W."/>
            <person name="Yoshida K."/>
            <person name="Zhang L.S."/>
            <person name="Chang S.B."/>
            <person name="Chen F."/>
            <person name="Shi Y."/>
            <person name="Su Y.Y."/>
            <person name="Zhang Y.Q."/>
            <person name="Chen L.J."/>
            <person name="Yin Y."/>
            <person name="Lin M."/>
            <person name="Huang H."/>
            <person name="Deng H."/>
            <person name="Wang Z.W."/>
            <person name="Zhu S.L."/>
            <person name="Zhao X."/>
            <person name="Deng C."/>
            <person name="Niu S.C."/>
            <person name="Huang J."/>
            <person name="Wang M."/>
            <person name="Liu G.H."/>
            <person name="Yang H.J."/>
            <person name="Xiao X.J."/>
            <person name="Hsiao Y.Y."/>
            <person name="Wu W.L."/>
            <person name="Chen Y.Y."/>
            <person name="Mitsuda N."/>
            <person name="Ohme-Takagi M."/>
            <person name="Luo Y.B."/>
            <person name="Van de Peer Y."/>
            <person name="Liu Z.J."/>
        </authorList>
    </citation>
    <scope>NUCLEOTIDE SEQUENCE [LARGE SCALE GENOMIC DNA]</scope>
    <source>
        <tissue evidence="9">The whole plant</tissue>
    </source>
</reference>
<dbReference type="PROSITE" id="PS51032">
    <property type="entry name" value="AP2_ERF"/>
    <property type="match status" value="2"/>
</dbReference>
<evidence type="ECO:0000256" key="4">
    <source>
        <dbReference type="ARBA" id="ARBA00023163"/>
    </source>
</evidence>
<evidence type="ECO:0000256" key="1">
    <source>
        <dbReference type="ARBA" id="ARBA00004123"/>
    </source>
</evidence>
<reference evidence="9 10" key="2">
    <citation type="journal article" date="2017" name="Nature">
        <title>The Apostasia genome and the evolution of orchids.</title>
        <authorList>
            <person name="Zhang G.Q."/>
            <person name="Liu K.W."/>
            <person name="Li Z."/>
            <person name="Lohaus R."/>
            <person name="Hsiao Y.Y."/>
            <person name="Niu S.C."/>
            <person name="Wang J.Y."/>
            <person name="Lin Y.C."/>
            <person name="Xu Q."/>
            <person name="Chen L.J."/>
            <person name="Yoshida K."/>
            <person name="Fujiwara S."/>
            <person name="Wang Z.W."/>
            <person name="Zhang Y.Q."/>
            <person name="Mitsuda N."/>
            <person name="Wang M."/>
            <person name="Liu G.H."/>
            <person name="Pecoraro L."/>
            <person name="Huang H.X."/>
            <person name="Xiao X.J."/>
            <person name="Lin M."/>
            <person name="Wu X.Y."/>
            <person name="Wu W.L."/>
            <person name="Chen Y.Y."/>
            <person name="Chang S.B."/>
            <person name="Sakamoto S."/>
            <person name="Ohme-Takagi M."/>
            <person name="Yagi M."/>
            <person name="Zeng S.J."/>
            <person name="Shen C.Y."/>
            <person name="Yeh C.M."/>
            <person name="Luo Y.B."/>
            <person name="Tsai W.C."/>
            <person name="Van de Peer Y."/>
            <person name="Liu Z.J."/>
        </authorList>
    </citation>
    <scope>NUCLEOTIDE SEQUENCE [LARGE SCALE GENOMIC DNA]</scope>
    <source>
        <tissue evidence="9">The whole plant</tissue>
    </source>
</reference>
<sequence>MILDLNGTLGANWSFAQKKILQEGSCGGQMVDSGSSNSSVLNGEEYSNISEDDMSSSHPAFRFGILKDAVELEEEVDEIRVISDSDIVTHQLFPQHPQGFSEWHSGRTVTASSLSRQPLEDLIIFQSNVPAAGEVKLIQPQQQQLQVKKSRRGPRSRSSLYRGVTFYRRTGRWESHIWDCGKQVYLGGFDTAHDAARAYDRAAIKFRGLDADINFSLSDYEEDLKQMRNLTKEEFVQILRRRSTGFSRGSSKYRGVTLNKCGRWEARMGQLLGKKYVYLGLFDSEVKAARAYDKAAIKCKGKEAVTNFQQSSYNYLLPKDDGEDLGHGIDLNLSISQPSVCSQNRNVNLVGQQLYYGPFEASDQIKEMPIPFVQANLLAMAPDHPQVWSNIYPGFFPVNEERAMNKKAEAGLTALTSWPAWKIHGVSPLPPHPCAASSGFSTTSTNVSNSSAQPSQLPSATTPHLLQSCTRPPATSHRFFG</sequence>
<feature type="compositionally biased region" description="Polar residues" evidence="7">
    <location>
        <begin position="452"/>
        <end position="470"/>
    </location>
</feature>
<evidence type="ECO:0000256" key="5">
    <source>
        <dbReference type="ARBA" id="ARBA00023242"/>
    </source>
</evidence>
<dbReference type="OrthoDB" id="207175at2759"/>
<evidence type="ECO:0000256" key="2">
    <source>
        <dbReference type="ARBA" id="ARBA00023015"/>
    </source>
</evidence>